<proteinExistence type="predicted"/>
<reference evidence="1" key="1">
    <citation type="submission" date="2021-08" db="EMBL/GenBank/DDBJ databases">
        <title>The first chromosome-level gecko genome reveals the dynamic sex chromosomes of Neotropical dwarf geckos (Sphaerodactylidae: Sphaerodactylus).</title>
        <authorList>
            <person name="Pinto B.J."/>
            <person name="Keating S.E."/>
            <person name="Gamble T."/>
        </authorList>
    </citation>
    <scope>NUCLEOTIDE SEQUENCE</scope>
    <source>
        <strain evidence="1">TG3544</strain>
    </source>
</reference>
<protein>
    <submittedName>
        <fullName evidence="1">Uncharacterized protein</fullName>
    </submittedName>
</protein>
<sequence>MENPWGHWLQSGRRQQSEHRQQSGLGRDRTHGKKACLLLAKFLELETPQRSSENRVSKLNKPRSAIKNARYQFQGGGTPFGKPHATGSQSSQKEMMTLPKHQV</sequence>
<name>A0ACB8FFD1_9SAUR</name>
<dbReference type="Proteomes" id="UP000827872">
    <property type="component" value="Linkage Group LG09"/>
</dbReference>
<organism evidence="1 2">
    <name type="scientific">Sphaerodactylus townsendi</name>
    <dbReference type="NCBI Taxonomy" id="933632"/>
    <lineage>
        <taxon>Eukaryota</taxon>
        <taxon>Metazoa</taxon>
        <taxon>Chordata</taxon>
        <taxon>Craniata</taxon>
        <taxon>Vertebrata</taxon>
        <taxon>Euteleostomi</taxon>
        <taxon>Lepidosauria</taxon>
        <taxon>Squamata</taxon>
        <taxon>Bifurcata</taxon>
        <taxon>Gekkota</taxon>
        <taxon>Sphaerodactylidae</taxon>
        <taxon>Sphaerodactylus</taxon>
    </lineage>
</organism>
<accession>A0ACB8FFD1</accession>
<gene>
    <name evidence="1" type="ORF">K3G42_023862</name>
</gene>
<comment type="caution">
    <text evidence="1">The sequence shown here is derived from an EMBL/GenBank/DDBJ whole genome shotgun (WGS) entry which is preliminary data.</text>
</comment>
<keyword evidence="2" id="KW-1185">Reference proteome</keyword>
<evidence type="ECO:0000313" key="1">
    <source>
        <dbReference type="EMBL" id="KAH8003761.1"/>
    </source>
</evidence>
<dbReference type="EMBL" id="CM037622">
    <property type="protein sequence ID" value="KAH8003761.1"/>
    <property type="molecule type" value="Genomic_DNA"/>
</dbReference>
<evidence type="ECO:0000313" key="2">
    <source>
        <dbReference type="Proteomes" id="UP000827872"/>
    </source>
</evidence>